<evidence type="ECO:0000256" key="3">
    <source>
        <dbReference type="ARBA" id="ARBA00022475"/>
    </source>
</evidence>
<feature type="transmembrane region" description="Helical" evidence="11">
    <location>
        <begin position="86"/>
        <end position="110"/>
    </location>
</feature>
<dbReference type="GO" id="GO:0004930">
    <property type="term" value="F:G protein-coupled receptor activity"/>
    <property type="evidence" value="ECO:0007669"/>
    <property type="project" value="UniProtKB-KW"/>
</dbReference>
<dbReference type="InterPro" id="IPR017452">
    <property type="entry name" value="GPCR_Rhodpsn_7TM"/>
</dbReference>
<sequence>MQGLPELSWPLLRNLSLSTNSSNFTDLLDDFILNHEDETKFILPLWRQVLWSLLFGCMIIVATGGNIIVIWIVLAHKRMRTVTNYFLVNLSIADTTVSTLNVIFNFIYMLNSHWPFGDLYCRINPIIAVITVTASVYTLMAISIDRYMAIVNPLKPRMGKRATLCVAMTIWVVSVAMSLPNIWFYQTESQNLTDGNVRTVCFVVPDEGAVNAENKAERLYNVCFMILTYFLPIGAMCFTYARIGLELWGSQSIGEATQRQIENIRNKRRVVKMMMIVVVIFAVCWLPYHIWFIVISLMPHVTTNSYAQEVYLAIYWLAMSNSMYNPMIYCWMNSKFRRGFLQFFSWCPGVKITQEPALARSEALTSRYSCVGSPDSRSRFSRNGTTTRFALHHRPQRQLLQQQPTVIETTTTLAPAISRRESYIDAPQQQLDIELTKLNDNLLNRNGLC</sequence>
<comment type="similarity">
    <text evidence="2 10">Belongs to the G-protein coupled receptor 1 family.</text>
</comment>
<keyword evidence="4 10" id="KW-0812">Transmembrane</keyword>
<evidence type="ECO:0000313" key="13">
    <source>
        <dbReference type="EMBL" id="KAL3388246.1"/>
    </source>
</evidence>
<gene>
    <name evidence="13" type="ORF">TKK_016484</name>
</gene>
<evidence type="ECO:0000256" key="10">
    <source>
        <dbReference type="RuleBase" id="RU000688"/>
    </source>
</evidence>
<evidence type="ECO:0000256" key="7">
    <source>
        <dbReference type="ARBA" id="ARBA00023136"/>
    </source>
</evidence>
<dbReference type="PROSITE" id="PS50262">
    <property type="entry name" value="G_PROTEIN_RECEP_F1_2"/>
    <property type="match status" value="1"/>
</dbReference>
<feature type="transmembrane region" description="Helical" evidence="11">
    <location>
        <begin position="274"/>
        <end position="298"/>
    </location>
</feature>
<evidence type="ECO:0000256" key="8">
    <source>
        <dbReference type="ARBA" id="ARBA00023170"/>
    </source>
</evidence>
<keyword evidence="8 10" id="KW-0675">Receptor</keyword>
<dbReference type="PRINTS" id="PR00244">
    <property type="entry name" value="NEUROKININR"/>
</dbReference>
<feature type="transmembrane region" description="Helical" evidence="11">
    <location>
        <begin position="219"/>
        <end position="241"/>
    </location>
</feature>
<dbReference type="PROSITE" id="PS00237">
    <property type="entry name" value="G_PROTEIN_RECEP_F1_1"/>
    <property type="match status" value="1"/>
</dbReference>
<evidence type="ECO:0000256" key="1">
    <source>
        <dbReference type="ARBA" id="ARBA00004651"/>
    </source>
</evidence>
<dbReference type="InterPro" id="IPR001681">
    <property type="entry name" value="Neurokn_rcpt"/>
</dbReference>
<evidence type="ECO:0000259" key="12">
    <source>
        <dbReference type="PROSITE" id="PS50262"/>
    </source>
</evidence>
<accession>A0ABD2W622</accession>
<dbReference type="SMART" id="SM01381">
    <property type="entry name" value="7TM_GPCR_Srsx"/>
    <property type="match status" value="1"/>
</dbReference>
<dbReference type="Proteomes" id="UP001627154">
    <property type="component" value="Unassembled WGS sequence"/>
</dbReference>
<keyword evidence="9 10" id="KW-0807">Transducer</keyword>
<keyword evidence="14" id="KW-1185">Reference proteome</keyword>
<dbReference type="GO" id="GO:0005886">
    <property type="term" value="C:plasma membrane"/>
    <property type="evidence" value="ECO:0007669"/>
    <property type="project" value="UniProtKB-SubCell"/>
</dbReference>
<dbReference type="PANTHER" id="PTHR46925:SF2">
    <property type="entry name" value="G-PROTEIN COUPLED RECEPTOR TKR-1-RELATED"/>
    <property type="match status" value="1"/>
</dbReference>
<keyword evidence="3" id="KW-1003">Cell membrane</keyword>
<keyword evidence="5 11" id="KW-1133">Transmembrane helix</keyword>
<evidence type="ECO:0000256" key="9">
    <source>
        <dbReference type="ARBA" id="ARBA00023224"/>
    </source>
</evidence>
<dbReference type="AlphaFoldDB" id="A0ABD2W622"/>
<dbReference type="Gene3D" id="1.20.1070.10">
    <property type="entry name" value="Rhodopsin 7-helix transmembrane proteins"/>
    <property type="match status" value="1"/>
</dbReference>
<protein>
    <recommendedName>
        <fullName evidence="12">G-protein coupled receptors family 1 profile domain-containing protein</fullName>
    </recommendedName>
</protein>
<feature type="transmembrane region" description="Helical" evidence="11">
    <location>
        <begin position="122"/>
        <end position="142"/>
    </location>
</feature>
<dbReference type="Pfam" id="PF00001">
    <property type="entry name" value="7tm_1"/>
    <property type="match status" value="1"/>
</dbReference>
<keyword evidence="6 10" id="KW-0297">G-protein coupled receptor</keyword>
<proteinExistence type="inferred from homology"/>
<dbReference type="EMBL" id="JBJJXI010000134">
    <property type="protein sequence ID" value="KAL3388246.1"/>
    <property type="molecule type" value="Genomic_DNA"/>
</dbReference>
<dbReference type="PANTHER" id="PTHR46925">
    <property type="entry name" value="G-PROTEIN COUPLED RECEPTOR TKR-1-RELATED"/>
    <property type="match status" value="1"/>
</dbReference>
<dbReference type="PRINTS" id="PR00237">
    <property type="entry name" value="GPCRRHODOPSN"/>
</dbReference>
<dbReference type="CDD" id="cd15390">
    <property type="entry name" value="7tmA_TACR"/>
    <property type="match status" value="1"/>
</dbReference>
<evidence type="ECO:0000256" key="5">
    <source>
        <dbReference type="ARBA" id="ARBA00022989"/>
    </source>
</evidence>
<dbReference type="InterPro" id="IPR000276">
    <property type="entry name" value="GPCR_Rhodpsn"/>
</dbReference>
<dbReference type="SUPFAM" id="SSF81321">
    <property type="entry name" value="Family A G protein-coupled receptor-like"/>
    <property type="match status" value="1"/>
</dbReference>
<organism evidence="13 14">
    <name type="scientific">Trichogramma kaykai</name>
    <dbReference type="NCBI Taxonomy" id="54128"/>
    <lineage>
        <taxon>Eukaryota</taxon>
        <taxon>Metazoa</taxon>
        <taxon>Ecdysozoa</taxon>
        <taxon>Arthropoda</taxon>
        <taxon>Hexapoda</taxon>
        <taxon>Insecta</taxon>
        <taxon>Pterygota</taxon>
        <taxon>Neoptera</taxon>
        <taxon>Endopterygota</taxon>
        <taxon>Hymenoptera</taxon>
        <taxon>Apocrita</taxon>
        <taxon>Proctotrupomorpha</taxon>
        <taxon>Chalcidoidea</taxon>
        <taxon>Trichogrammatidae</taxon>
        <taxon>Trichogramma</taxon>
    </lineage>
</organism>
<name>A0ABD2W622_9HYME</name>
<evidence type="ECO:0000256" key="6">
    <source>
        <dbReference type="ARBA" id="ARBA00023040"/>
    </source>
</evidence>
<evidence type="ECO:0000256" key="11">
    <source>
        <dbReference type="SAM" id="Phobius"/>
    </source>
</evidence>
<feature type="transmembrane region" description="Helical" evidence="11">
    <location>
        <begin position="310"/>
        <end position="332"/>
    </location>
</feature>
<reference evidence="13 14" key="1">
    <citation type="journal article" date="2024" name="bioRxiv">
        <title>A reference genome for Trichogramma kaykai: A tiny desert-dwelling parasitoid wasp with competing sex-ratio distorters.</title>
        <authorList>
            <person name="Culotta J."/>
            <person name="Lindsey A.R."/>
        </authorList>
    </citation>
    <scope>NUCLEOTIDE SEQUENCE [LARGE SCALE GENOMIC DNA]</scope>
    <source>
        <strain evidence="13 14">KSX58</strain>
    </source>
</reference>
<comment type="subcellular location">
    <subcellularLocation>
        <location evidence="1">Cell membrane</location>
        <topology evidence="1">Multi-pass membrane protein</topology>
    </subcellularLocation>
</comment>
<evidence type="ECO:0000256" key="4">
    <source>
        <dbReference type="ARBA" id="ARBA00022692"/>
    </source>
</evidence>
<evidence type="ECO:0000313" key="14">
    <source>
        <dbReference type="Proteomes" id="UP001627154"/>
    </source>
</evidence>
<evidence type="ECO:0000256" key="2">
    <source>
        <dbReference type="ARBA" id="ARBA00010663"/>
    </source>
</evidence>
<feature type="domain" description="G-protein coupled receptors family 1 profile" evidence="12">
    <location>
        <begin position="65"/>
        <end position="329"/>
    </location>
</feature>
<comment type="caution">
    <text evidence="13">The sequence shown here is derived from an EMBL/GenBank/DDBJ whole genome shotgun (WGS) entry which is preliminary data.</text>
</comment>
<feature type="transmembrane region" description="Helical" evidence="11">
    <location>
        <begin position="162"/>
        <end position="185"/>
    </location>
</feature>
<keyword evidence="7 11" id="KW-0472">Membrane</keyword>
<feature type="transmembrane region" description="Helical" evidence="11">
    <location>
        <begin position="49"/>
        <end position="74"/>
    </location>
</feature>